<evidence type="ECO:0000313" key="3">
    <source>
        <dbReference type="EMBL" id="CAG5045611.1"/>
    </source>
</evidence>
<evidence type="ECO:0000256" key="1">
    <source>
        <dbReference type="SAM" id="MobiDB-lite"/>
    </source>
</evidence>
<feature type="region of interest" description="Disordered" evidence="1">
    <location>
        <begin position="1"/>
        <end position="29"/>
    </location>
</feature>
<evidence type="ECO:0000313" key="4">
    <source>
        <dbReference type="Proteomes" id="UP000691718"/>
    </source>
</evidence>
<evidence type="ECO:0000259" key="2">
    <source>
        <dbReference type="PROSITE" id="PS51497"/>
    </source>
</evidence>
<keyword evidence="4" id="KW-1185">Reference proteome</keyword>
<gene>
    <name evidence="3" type="ORF">PAPOLLO_LOCUS23356</name>
</gene>
<sequence length="126" mass="13999">MFSSLFGKRRSSPVRDEVPPIPGPKPDDGYVIVDPSSPGNSLYPNVNEVRQPSRPAPPAPVPKAYDQTFHYLQGVPFMLSRELQMAKNKDAFATEIGDLLAFLTSKINMSSYSYDFSVEKSVLKEC</sequence>
<protein>
    <submittedName>
        <fullName evidence="3">(apollo) hypothetical protein</fullName>
    </submittedName>
</protein>
<accession>A0A8S3XZ40</accession>
<reference evidence="3" key="1">
    <citation type="submission" date="2021-04" db="EMBL/GenBank/DDBJ databases">
        <authorList>
            <person name="Tunstrom K."/>
        </authorList>
    </citation>
    <scope>NUCLEOTIDE SEQUENCE</scope>
</reference>
<organism evidence="3 4">
    <name type="scientific">Parnassius apollo</name>
    <name type="common">Apollo butterfly</name>
    <name type="synonym">Papilio apollo</name>
    <dbReference type="NCBI Taxonomy" id="110799"/>
    <lineage>
        <taxon>Eukaryota</taxon>
        <taxon>Metazoa</taxon>
        <taxon>Ecdysozoa</taxon>
        <taxon>Arthropoda</taxon>
        <taxon>Hexapoda</taxon>
        <taxon>Insecta</taxon>
        <taxon>Pterygota</taxon>
        <taxon>Neoptera</taxon>
        <taxon>Endopterygota</taxon>
        <taxon>Lepidoptera</taxon>
        <taxon>Glossata</taxon>
        <taxon>Ditrysia</taxon>
        <taxon>Papilionoidea</taxon>
        <taxon>Papilionidae</taxon>
        <taxon>Parnassiinae</taxon>
        <taxon>Parnassini</taxon>
        <taxon>Parnassius</taxon>
        <taxon>Parnassius</taxon>
    </lineage>
</organism>
<proteinExistence type="predicted"/>
<dbReference type="Proteomes" id="UP000691718">
    <property type="component" value="Unassembled WGS sequence"/>
</dbReference>
<dbReference type="EMBL" id="CAJQZP010001427">
    <property type="protein sequence ID" value="CAG5045611.1"/>
    <property type="molecule type" value="Genomic_DNA"/>
</dbReference>
<dbReference type="PROSITE" id="PS51497">
    <property type="entry name" value="UMA"/>
    <property type="match status" value="1"/>
</dbReference>
<comment type="caution">
    <text evidence="3">The sequence shown here is derived from an EMBL/GenBank/DDBJ whole genome shotgun (WGS) entry which is preliminary data.</text>
</comment>
<feature type="domain" description="UMA" evidence="2">
    <location>
        <begin position="72"/>
        <end position="123"/>
    </location>
</feature>
<name>A0A8S3XZ40_PARAO</name>
<dbReference type="InterPro" id="IPR023340">
    <property type="entry name" value="UMA"/>
</dbReference>
<dbReference type="OrthoDB" id="5959275at2759"/>
<dbReference type="AlphaFoldDB" id="A0A8S3XZ40"/>